<dbReference type="Proteomes" id="UP001162992">
    <property type="component" value="Chromosome 6"/>
</dbReference>
<reference evidence="2" key="1">
    <citation type="journal article" date="2024" name="Proc. Natl. Acad. Sci. U.S.A.">
        <title>Extraordinary preservation of gene collinearity over three hundred million years revealed in homosporous lycophytes.</title>
        <authorList>
            <person name="Li C."/>
            <person name="Wickell D."/>
            <person name="Kuo L.Y."/>
            <person name="Chen X."/>
            <person name="Nie B."/>
            <person name="Liao X."/>
            <person name="Peng D."/>
            <person name="Ji J."/>
            <person name="Jenkins J."/>
            <person name="Williams M."/>
            <person name="Shu S."/>
            <person name="Plott C."/>
            <person name="Barry K."/>
            <person name="Rajasekar S."/>
            <person name="Grimwood J."/>
            <person name="Han X."/>
            <person name="Sun S."/>
            <person name="Hou Z."/>
            <person name="He W."/>
            <person name="Dai G."/>
            <person name="Sun C."/>
            <person name="Schmutz J."/>
            <person name="Leebens-Mack J.H."/>
            <person name="Li F.W."/>
            <person name="Wang L."/>
        </authorList>
    </citation>
    <scope>NUCLEOTIDE SEQUENCE [LARGE SCALE GENOMIC DNA]</scope>
    <source>
        <strain evidence="2">cv. PW_Plant_1</strain>
    </source>
</reference>
<dbReference type="EMBL" id="CM055097">
    <property type="protein sequence ID" value="KAJ7554315.1"/>
    <property type="molecule type" value="Genomic_DNA"/>
</dbReference>
<protein>
    <submittedName>
        <fullName evidence="1">Uncharacterized protein</fullName>
    </submittedName>
</protein>
<gene>
    <name evidence="1" type="ORF">O6H91_06G134800</name>
</gene>
<accession>A0ACC2DJJ9</accession>
<name>A0ACC2DJJ9_DIPCM</name>
<sequence>MSVLGRAISFGHQSLIILPNLHSLRRLPISWSILSFVCAPSCVSHRKCSSSAPSLLSLSTSAPQFFSSSEWNQCRFRTLSLSSSNPLSPSTSTAALLEISNAELTSKLLRNVQERRTEEALQVLEVLRKRGLLASRESFSRLIVQLSHRGNVSSLLQAQKIIWDLEKVRRTDLLDHSSLSLLSLAYAEARMTSYACSTITLMIRLGFFPSVSVWSAIISRIGTVPDKASVALDLFYEICRHFTGPSLTERNAGAVKLESGIWEMEEPSSRVSAPLVEGIMEKEFDSRSLSEPQRAALSKMKPDTSAFNVALSICANVGFVDQAERLCQLMSLFGNCADSASFDSLAKLYAKAGRVEMLREIPDRMREAGVEPKLSTVRSIVAGFVAAGQLSEAEKLVLSMGVKHDELNDSGNNIMREPEGETGVDQLEKGQKGSKWDWRESVKPDINIYTDLVKALLRNGQVQDASRLLIGLKRSEALSNHVTQGGVIWGLVSLGLMDKAHAILQHTASRGFPLEIAAYNSILQGYCSTGQISKAQVIMDEIKAAFVAPNERSYTPFIAAHIRFGDNEAAFESLREMISMGFPPSELVYEPLLHAYAKERKASSMLKVVEEVNKCPNLKVGISSWNLVVENLARKNMMFEARKTVKKMVQSGVRPTGMTYLHLARGYFVNHKVAELLSLWLEIRLASEDKAGVQGVKMEKEMLDFFLVTFVKGAYFQRAQDVVTYMDTNMIPVDKEAYKSLFLQLHAKRFTSKHKSRRRVDRRAEQLREMESFKAWLGLPHSKPLKKKR</sequence>
<keyword evidence="2" id="KW-1185">Reference proteome</keyword>
<evidence type="ECO:0000313" key="1">
    <source>
        <dbReference type="EMBL" id="KAJ7554315.1"/>
    </source>
</evidence>
<comment type="caution">
    <text evidence="1">The sequence shown here is derived from an EMBL/GenBank/DDBJ whole genome shotgun (WGS) entry which is preliminary data.</text>
</comment>
<organism evidence="1 2">
    <name type="scientific">Diphasiastrum complanatum</name>
    <name type="common">Issler's clubmoss</name>
    <name type="synonym">Lycopodium complanatum</name>
    <dbReference type="NCBI Taxonomy" id="34168"/>
    <lineage>
        <taxon>Eukaryota</taxon>
        <taxon>Viridiplantae</taxon>
        <taxon>Streptophyta</taxon>
        <taxon>Embryophyta</taxon>
        <taxon>Tracheophyta</taxon>
        <taxon>Lycopodiopsida</taxon>
        <taxon>Lycopodiales</taxon>
        <taxon>Lycopodiaceae</taxon>
        <taxon>Lycopodioideae</taxon>
        <taxon>Diphasiastrum</taxon>
    </lineage>
</organism>
<proteinExistence type="predicted"/>
<evidence type="ECO:0000313" key="2">
    <source>
        <dbReference type="Proteomes" id="UP001162992"/>
    </source>
</evidence>